<dbReference type="Pfam" id="PF14078">
    <property type="entry name" value="DUF4259"/>
    <property type="match status" value="1"/>
</dbReference>
<name>A0A365PMB8_ACIJU</name>
<dbReference type="InterPro" id="IPR025355">
    <property type="entry name" value="DUF4259"/>
</dbReference>
<reference evidence="1 2" key="1">
    <citation type="submission" date="2018-04" db="EMBL/GenBank/DDBJ databases">
        <title>Acinetobacter junii Genome sequencing and assembly.</title>
        <authorList>
            <person name="Su J."/>
            <person name="Rensing C."/>
            <person name="Mazhar H.S."/>
        </authorList>
    </citation>
    <scope>NUCLEOTIDE SEQUENCE [LARGE SCALE GENOMIC DNA]</scope>
    <source>
        <strain evidence="1 2">SC22</strain>
    </source>
</reference>
<comment type="caution">
    <text evidence="1">The sequence shown here is derived from an EMBL/GenBank/DDBJ whole genome shotgun (WGS) entry which is preliminary data.</text>
</comment>
<dbReference type="Proteomes" id="UP000253688">
    <property type="component" value="Unassembled WGS sequence"/>
</dbReference>
<gene>
    <name evidence="1" type="ORF">DC346_02940</name>
</gene>
<sequence length="135" mass="15185">MGTWSHESFGNDTANDWAYELEDATDFAVIEAALQVALDEGDEYLDADLAMEAIAAVEVIAKRLGEGTQSDVYTEKVDQWLETISEQPSDDLLSLAKRVLERIVADDSELKELWLESDEYELWLGNIQQLNDALQ</sequence>
<proteinExistence type="predicted"/>
<dbReference type="STRING" id="40215.BVL33_01570"/>
<dbReference type="AlphaFoldDB" id="A0A365PMB8"/>
<protein>
    <submittedName>
        <fullName evidence="1">DUF4259 domain-containing protein</fullName>
    </submittedName>
</protein>
<accession>A0A365PMB8</accession>
<dbReference type="EMBL" id="QEWH01000018">
    <property type="protein sequence ID" value="RBA49365.1"/>
    <property type="molecule type" value="Genomic_DNA"/>
</dbReference>
<organism evidence="1 2">
    <name type="scientific">Acinetobacter junii</name>
    <dbReference type="NCBI Taxonomy" id="40215"/>
    <lineage>
        <taxon>Bacteria</taxon>
        <taxon>Pseudomonadati</taxon>
        <taxon>Pseudomonadota</taxon>
        <taxon>Gammaproteobacteria</taxon>
        <taxon>Moraxellales</taxon>
        <taxon>Moraxellaceae</taxon>
        <taxon>Acinetobacter</taxon>
    </lineage>
</organism>
<evidence type="ECO:0000313" key="1">
    <source>
        <dbReference type="EMBL" id="RBA49365.1"/>
    </source>
</evidence>
<evidence type="ECO:0000313" key="2">
    <source>
        <dbReference type="Proteomes" id="UP000253688"/>
    </source>
</evidence>
<dbReference type="RefSeq" id="WP_005403485.1">
    <property type="nucleotide sequence ID" value="NZ_BBOS01000028.1"/>
</dbReference>